<dbReference type="CDD" id="cd02037">
    <property type="entry name" value="Mrp_NBP35"/>
    <property type="match status" value="1"/>
</dbReference>
<dbReference type="InterPro" id="IPR033756">
    <property type="entry name" value="YlxH/NBP35"/>
</dbReference>
<organism evidence="7">
    <name type="scientific">Desulfomonile tiedjei</name>
    <dbReference type="NCBI Taxonomy" id="2358"/>
    <lineage>
        <taxon>Bacteria</taxon>
        <taxon>Pseudomonadati</taxon>
        <taxon>Thermodesulfobacteriota</taxon>
        <taxon>Desulfomonilia</taxon>
        <taxon>Desulfomonilales</taxon>
        <taxon>Desulfomonilaceae</taxon>
        <taxon>Desulfomonile</taxon>
    </lineage>
</organism>
<proteinExistence type="inferred from homology"/>
<comment type="caution">
    <text evidence="7">The sequence shown here is derived from an EMBL/GenBank/DDBJ whole genome shotgun (WGS) entry which is preliminary data.</text>
</comment>
<dbReference type="GO" id="GO:0140663">
    <property type="term" value="F:ATP-dependent FeS chaperone activity"/>
    <property type="evidence" value="ECO:0007669"/>
    <property type="project" value="InterPro"/>
</dbReference>
<evidence type="ECO:0000256" key="5">
    <source>
        <dbReference type="ARBA" id="ARBA00023014"/>
    </source>
</evidence>
<dbReference type="EMBL" id="DTGT01000285">
    <property type="protein sequence ID" value="HGH61436.1"/>
    <property type="molecule type" value="Genomic_DNA"/>
</dbReference>
<dbReference type="PANTHER" id="PTHR23264">
    <property type="entry name" value="NUCLEOTIDE-BINDING PROTEIN NBP35 YEAST -RELATED"/>
    <property type="match status" value="1"/>
</dbReference>
<dbReference type="InterPro" id="IPR000808">
    <property type="entry name" value="Mrp-like_CS"/>
</dbReference>
<dbReference type="InterPro" id="IPR019591">
    <property type="entry name" value="Mrp/NBP35_ATP-bd"/>
</dbReference>
<protein>
    <recommendedName>
        <fullName evidence="6">Iron-sulfur cluster carrier protein</fullName>
    </recommendedName>
</protein>
<dbReference type="GO" id="GO:0016226">
    <property type="term" value="P:iron-sulfur cluster assembly"/>
    <property type="evidence" value="ECO:0007669"/>
    <property type="project" value="InterPro"/>
</dbReference>
<keyword evidence="3 6" id="KW-0067">ATP-binding</keyword>
<dbReference type="PANTHER" id="PTHR23264:SF19">
    <property type="entry name" value="CYTOSOLIC FE-S CLUSTER ASSEMBLY FACTOR NUBP2"/>
    <property type="match status" value="1"/>
</dbReference>
<keyword evidence="1 6" id="KW-0479">Metal-binding</keyword>
<dbReference type="Pfam" id="PF10609">
    <property type="entry name" value="ParA"/>
    <property type="match status" value="1"/>
</dbReference>
<dbReference type="PROSITE" id="PS01215">
    <property type="entry name" value="MRP"/>
    <property type="match status" value="1"/>
</dbReference>
<evidence type="ECO:0000256" key="6">
    <source>
        <dbReference type="HAMAP-Rule" id="MF_02040"/>
    </source>
</evidence>
<comment type="similarity">
    <text evidence="6">Belongs to the Mrp/NBP35 ATP-binding proteins family.</text>
</comment>
<dbReference type="SUPFAM" id="SSF52540">
    <property type="entry name" value="P-loop containing nucleoside triphosphate hydrolases"/>
    <property type="match status" value="1"/>
</dbReference>
<keyword evidence="2 6" id="KW-0547">Nucleotide-binding</keyword>
<keyword evidence="5 6" id="KW-0411">Iron-sulfur</keyword>
<dbReference type="GO" id="GO:0016887">
    <property type="term" value="F:ATP hydrolysis activity"/>
    <property type="evidence" value="ECO:0007669"/>
    <property type="project" value="UniProtKB-UniRule"/>
</dbReference>
<reference evidence="7" key="1">
    <citation type="journal article" date="2020" name="mSystems">
        <title>Genome- and Community-Level Interaction Insights into Carbon Utilization and Element Cycling Functions of Hydrothermarchaeota in Hydrothermal Sediment.</title>
        <authorList>
            <person name="Zhou Z."/>
            <person name="Liu Y."/>
            <person name="Xu W."/>
            <person name="Pan J."/>
            <person name="Luo Z.H."/>
            <person name="Li M."/>
        </authorList>
    </citation>
    <scope>NUCLEOTIDE SEQUENCE [LARGE SCALE GENOMIC DNA]</scope>
    <source>
        <strain evidence="7">SpSt-769</strain>
    </source>
</reference>
<dbReference type="GO" id="GO:0005829">
    <property type="term" value="C:cytosol"/>
    <property type="evidence" value="ECO:0007669"/>
    <property type="project" value="TreeGrafter"/>
</dbReference>
<feature type="binding site" evidence="6">
    <location>
        <begin position="40"/>
        <end position="47"/>
    </location>
    <ligand>
        <name>ATP</name>
        <dbReference type="ChEBI" id="CHEBI:30616"/>
    </ligand>
</feature>
<accession>A0A7C4EXD2</accession>
<dbReference type="GO" id="GO:0005524">
    <property type="term" value="F:ATP binding"/>
    <property type="evidence" value="ECO:0007669"/>
    <property type="project" value="UniProtKB-UniRule"/>
</dbReference>
<dbReference type="InterPro" id="IPR027417">
    <property type="entry name" value="P-loop_NTPase"/>
</dbReference>
<evidence type="ECO:0000256" key="3">
    <source>
        <dbReference type="ARBA" id="ARBA00022840"/>
    </source>
</evidence>
<dbReference type="GO" id="GO:0051536">
    <property type="term" value="F:iron-sulfur cluster binding"/>
    <property type="evidence" value="ECO:0007669"/>
    <property type="project" value="UniProtKB-UniRule"/>
</dbReference>
<comment type="subunit">
    <text evidence="6">Homodimer.</text>
</comment>
<dbReference type="GO" id="GO:0046872">
    <property type="term" value="F:metal ion binding"/>
    <property type="evidence" value="ECO:0007669"/>
    <property type="project" value="UniProtKB-KW"/>
</dbReference>
<keyword evidence="6" id="KW-0378">Hydrolase</keyword>
<comment type="function">
    <text evidence="6">Binds and transfers iron-sulfur (Fe-S) clusters to target apoproteins. Can hydrolyze ATP.</text>
</comment>
<evidence type="ECO:0000256" key="2">
    <source>
        <dbReference type="ARBA" id="ARBA00022741"/>
    </source>
</evidence>
<dbReference type="Gene3D" id="3.40.50.300">
    <property type="entry name" value="P-loop containing nucleotide triphosphate hydrolases"/>
    <property type="match status" value="1"/>
</dbReference>
<dbReference type="FunFam" id="3.40.50.300:FF:001119">
    <property type="entry name" value="Iron-sulfur cluster carrier protein"/>
    <property type="match status" value="1"/>
</dbReference>
<evidence type="ECO:0000256" key="1">
    <source>
        <dbReference type="ARBA" id="ARBA00022723"/>
    </source>
</evidence>
<sequence length="289" mass="31367">MVAERKKPPLSKEEIEELKADLMLADSLTRIENTLMILSGKGGVGKSTIAVNLAAALAASDKSVGLLDIDIHGPSIPLMLKLEGSRVSSVNERGLIPLRYNDNLKVMSIEFILKDQVDEAVIWRGPMKHRMIRQFIAEADWGELDFLIVDAPPGTGDEPLSICQMAPPRSQAIIVTTPQKVALKDVKKSIRFCKSLGMPVFGIVENMSGFVCPQCGAYHPLFSEGGGEMLALEQGFKFLGRIPLDPKLVTASDAGKPFVLEYPASPTTKAFDAMVAAVLSLSTPRLKKH</sequence>
<evidence type="ECO:0000313" key="7">
    <source>
        <dbReference type="EMBL" id="HGH61436.1"/>
    </source>
</evidence>
<gene>
    <name evidence="7" type="ORF">ENV54_09085</name>
</gene>
<keyword evidence="4 6" id="KW-0408">Iron</keyword>
<dbReference type="HAMAP" id="MF_02040">
    <property type="entry name" value="Mrp_NBP35"/>
    <property type="match status" value="1"/>
</dbReference>
<evidence type="ECO:0000256" key="4">
    <source>
        <dbReference type="ARBA" id="ARBA00023004"/>
    </source>
</evidence>
<name>A0A7C4EXD2_9BACT</name>
<dbReference type="AlphaFoldDB" id="A0A7C4EXD2"/>